<dbReference type="InterPro" id="IPR058245">
    <property type="entry name" value="NreC/VraR/RcsB-like_REC"/>
</dbReference>
<evidence type="ECO:0000259" key="4">
    <source>
        <dbReference type="PROSITE" id="PS50043"/>
    </source>
</evidence>
<dbReference type="InterPro" id="IPR039420">
    <property type="entry name" value="WalR-like"/>
</dbReference>
<dbReference type="PROSITE" id="PS50110">
    <property type="entry name" value="RESPONSE_REGULATORY"/>
    <property type="match status" value="1"/>
</dbReference>
<evidence type="ECO:0000259" key="5">
    <source>
        <dbReference type="PROSITE" id="PS50110"/>
    </source>
</evidence>
<dbReference type="GO" id="GO:0000160">
    <property type="term" value="P:phosphorelay signal transduction system"/>
    <property type="evidence" value="ECO:0007669"/>
    <property type="project" value="InterPro"/>
</dbReference>
<evidence type="ECO:0000313" key="6">
    <source>
        <dbReference type="EMBL" id="TKD22641.1"/>
    </source>
</evidence>
<dbReference type="CDD" id="cd17535">
    <property type="entry name" value="REC_NarL-like"/>
    <property type="match status" value="1"/>
</dbReference>
<dbReference type="Proteomes" id="UP000310597">
    <property type="component" value="Unassembled WGS sequence"/>
</dbReference>
<dbReference type="GO" id="GO:0003677">
    <property type="term" value="F:DNA binding"/>
    <property type="evidence" value="ECO:0007669"/>
    <property type="project" value="UniProtKB-KW"/>
</dbReference>
<dbReference type="InterPro" id="IPR016032">
    <property type="entry name" value="Sig_transdc_resp-reg_C-effctor"/>
</dbReference>
<feature type="modified residue" description="4-aspartylphosphate" evidence="3">
    <location>
        <position position="59"/>
    </location>
</feature>
<proteinExistence type="predicted"/>
<dbReference type="SMART" id="SM00421">
    <property type="entry name" value="HTH_LUXR"/>
    <property type="match status" value="1"/>
</dbReference>
<dbReference type="InterPro" id="IPR036388">
    <property type="entry name" value="WH-like_DNA-bd_sf"/>
</dbReference>
<name>A0A4U1JTK5_RHOCA</name>
<dbReference type="RefSeq" id="WP_136905392.1">
    <property type="nucleotide sequence ID" value="NZ_SWJZ01000017.1"/>
</dbReference>
<dbReference type="InterPro" id="IPR001789">
    <property type="entry name" value="Sig_transdc_resp-reg_receiver"/>
</dbReference>
<dbReference type="Gene3D" id="3.40.50.2300">
    <property type="match status" value="1"/>
</dbReference>
<reference evidence="6 7" key="1">
    <citation type="submission" date="2019-04" db="EMBL/GenBank/DDBJ databases">
        <title>Draft Whole-Genome sequence of the purple photosynthetic bacterium Rhodobacter capsulatus SP108 with an indigenous class A beta-lactamase.</title>
        <authorList>
            <person name="Robertson S."/>
            <person name="Meyer T.E."/>
            <person name="Kyndt J.A."/>
        </authorList>
    </citation>
    <scope>NUCLEOTIDE SEQUENCE [LARGE SCALE GENOMIC DNA]</scope>
    <source>
        <strain evidence="6 7">SP108</strain>
    </source>
</reference>
<dbReference type="PROSITE" id="PS50043">
    <property type="entry name" value="HTH_LUXR_2"/>
    <property type="match status" value="1"/>
</dbReference>
<dbReference type="SUPFAM" id="SSF52172">
    <property type="entry name" value="CheY-like"/>
    <property type="match status" value="1"/>
</dbReference>
<accession>A0A4U1JTK5</accession>
<dbReference type="InterPro" id="IPR011006">
    <property type="entry name" value="CheY-like_superfamily"/>
</dbReference>
<dbReference type="EMBL" id="SWJZ01000017">
    <property type="protein sequence ID" value="TKD22641.1"/>
    <property type="molecule type" value="Genomic_DNA"/>
</dbReference>
<evidence type="ECO:0000256" key="1">
    <source>
        <dbReference type="ARBA" id="ARBA00022553"/>
    </source>
</evidence>
<dbReference type="AlphaFoldDB" id="A0A4U1JTK5"/>
<comment type="caution">
    <text evidence="6">The sequence shown here is derived from an EMBL/GenBank/DDBJ whole genome shotgun (WGS) entry which is preliminary data.</text>
</comment>
<dbReference type="Pfam" id="PF00072">
    <property type="entry name" value="Response_reg"/>
    <property type="match status" value="1"/>
</dbReference>
<feature type="domain" description="Response regulatory" evidence="5">
    <location>
        <begin position="4"/>
        <end position="124"/>
    </location>
</feature>
<dbReference type="Gene3D" id="1.10.10.10">
    <property type="entry name" value="Winged helix-like DNA-binding domain superfamily/Winged helix DNA-binding domain"/>
    <property type="match status" value="1"/>
</dbReference>
<sequence>MKVRLLIADDHDLVRDAIAALLRAGGCDEVAVAGTLPAALAALRAAVQSGGGYDLVLLDYDMPGMDGLEGLAQMKRAFPAQAVAIISGVARPAAAREALEAGAIGFVPKAMPARSIIGAVTLMASGSVFAPFDFLKQEEPPVQGGLTARETEVLRGLCAGRTNKEIAREMDLQEVTVKLHVRTLTRKIGARNRTHAAMIARENGWF</sequence>
<gene>
    <name evidence="6" type="ORF">FBT96_05855</name>
</gene>
<evidence type="ECO:0000313" key="7">
    <source>
        <dbReference type="Proteomes" id="UP000310597"/>
    </source>
</evidence>
<dbReference type="GO" id="GO:0006355">
    <property type="term" value="P:regulation of DNA-templated transcription"/>
    <property type="evidence" value="ECO:0007669"/>
    <property type="project" value="InterPro"/>
</dbReference>
<dbReference type="PRINTS" id="PR00038">
    <property type="entry name" value="HTHLUXR"/>
</dbReference>
<dbReference type="SUPFAM" id="SSF46894">
    <property type="entry name" value="C-terminal effector domain of the bipartite response regulators"/>
    <property type="match status" value="1"/>
</dbReference>
<dbReference type="InterPro" id="IPR000792">
    <property type="entry name" value="Tscrpt_reg_LuxR_C"/>
</dbReference>
<evidence type="ECO:0000256" key="2">
    <source>
        <dbReference type="ARBA" id="ARBA00023125"/>
    </source>
</evidence>
<organism evidence="6 7">
    <name type="scientific">Rhodobacter capsulatus</name>
    <name type="common">Rhodopseudomonas capsulata</name>
    <dbReference type="NCBI Taxonomy" id="1061"/>
    <lineage>
        <taxon>Bacteria</taxon>
        <taxon>Pseudomonadati</taxon>
        <taxon>Pseudomonadota</taxon>
        <taxon>Alphaproteobacteria</taxon>
        <taxon>Rhodobacterales</taxon>
        <taxon>Rhodobacter group</taxon>
        <taxon>Rhodobacter</taxon>
    </lineage>
</organism>
<dbReference type="PANTHER" id="PTHR43214">
    <property type="entry name" value="TWO-COMPONENT RESPONSE REGULATOR"/>
    <property type="match status" value="1"/>
</dbReference>
<protein>
    <submittedName>
        <fullName evidence="6">Response regulator transcription factor</fullName>
    </submittedName>
</protein>
<keyword evidence="1 3" id="KW-0597">Phosphoprotein</keyword>
<dbReference type="CDD" id="cd06170">
    <property type="entry name" value="LuxR_C_like"/>
    <property type="match status" value="1"/>
</dbReference>
<keyword evidence="2" id="KW-0238">DNA-binding</keyword>
<dbReference type="OrthoDB" id="3679796at2"/>
<evidence type="ECO:0000256" key="3">
    <source>
        <dbReference type="PROSITE-ProRule" id="PRU00169"/>
    </source>
</evidence>
<dbReference type="Pfam" id="PF00196">
    <property type="entry name" value="GerE"/>
    <property type="match status" value="1"/>
</dbReference>
<dbReference type="PANTHER" id="PTHR43214:SF42">
    <property type="entry name" value="TRANSCRIPTIONAL REGULATORY PROTEIN DESR"/>
    <property type="match status" value="1"/>
</dbReference>
<feature type="domain" description="HTH luxR-type" evidence="4">
    <location>
        <begin position="139"/>
        <end position="204"/>
    </location>
</feature>
<dbReference type="SMART" id="SM00448">
    <property type="entry name" value="REC"/>
    <property type="match status" value="1"/>
</dbReference>